<name>A0A1V5ZPQ1_9BACT</name>
<evidence type="ECO:0000313" key="1">
    <source>
        <dbReference type="EMBL" id="OQB42167.1"/>
    </source>
</evidence>
<dbReference type="AlphaFoldDB" id="A0A1V5ZPQ1"/>
<organism evidence="1">
    <name type="scientific">candidate division CPR1 bacterium ADurb.Bin160</name>
    <dbReference type="NCBI Taxonomy" id="1852826"/>
    <lineage>
        <taxon>Bacteria</taxon>
        <taxon>candidate division CPR1</taxon>
    </lineage>
</organism>
<dbReference type="EMBL" id="MWDB01000005">
    <property type="protein sequence ID" value="OQB42167.1"/>
    <property type="molecule type" value="Genomic_DNA"/>
</dbReference>
<comment type="caution">
    <text evidence="1">The sequence shown here is derived from an EMBL/GenBank/DDBJ whole genome shotgun (WGS) entry which is preliminary data.</text>
</comment>
<dbReference type="Proteomes" id="UP000485621">
    <property type="component" value="Unassembled WGS sequence"/>
</dbReference>
<accession>A0A1V5ZPQ1</accession>
<gene>
    <name evidence="1" type="ORF">BWY04_00388</name>
</gene>
<protein>
    <submittedName>
        <fullName evidence="1">Uncharacterized protein</fullName>
    </submittedName>
</protein>
<reference evidence="1" key="1">
    <citation type="submission" date="2017-02" db="EMBL/GenBank/DDBJ databases">
        <title>Delving into the versatile metabolic prowess of the omnipresent phylum Bacteroidetes.</title>
        <authorList>
            <person name="Nobu M.K."/>
            <person name="Mei R."/>
            <person name="Narihiro T."/>
            <person name="Kuroda K."/>
            <person name="Liu W.-T."/>
        </authorList>
    </citation>
    <scope>NUCLEOTIDE SEQUENCE</scope>
    <source>
        <strain evidence="1">ADurb.Bin160</strain>
    </source>
</reference>
<sequence length="77" mass="8789">MINDDVLVEQYKIAKSRKDLTLTAVILNLVLDNQLNDVFSIEELVDVLFSFDFSGGVSKLSKYIDIYENTERSSLKN</sequence>
<proteinExistence type="predicted"/>